<evidence type="ECO:0000313" key="5">
    <source>
        <dbReference type="Proteomes" id="UP001293593"/>
    </source>
</evidence>
<feature type="repeat" description="PPR" evidence="3">
    <location>
        <begin position="612"/>
        <end position="646"/>
    </location>
</feature>
<feature type="repeat" description="PPR" evidence="3">
    <location>
        <begin position="371"/>
        <end position="405"/>
    </location>
</feature>
<gene>
    <name evidence="4" type="ORF">QN277_011181</name>
</gene>
<feature type="repeat" description="PPR" evidence="3">
    <location>
        <begin position="751"/>
        <end position="785"/>
    </location>
</feature>
<feature type="repeat" description="PPR" evidence="3">
    <location>
        <begin position="1135"/>
        <end position="1169"/>
    </location>
</feature>
<keyword evidence="2" id="KW-0677">Repeat</keyword>
<feature type="repeat" description="PPR" evidence="3">
    <location>
        <begin position="441"/>
        <end position="475"/>
    </location>
</feature>
<protein>
    <recommendedName>
        <fullName evidence="6">Pentatricopeptide repeat-containing protein</fullName>
    </recommendedName>
</protein>
<evidence type="ECO:0000313" key="4">
    <source>
        <dbReference type="EMBL" id="KAK4279394.1"/>
    </source>
</evidence>
<comment type="similarity">
    <text evidence="1">Belongs to the PPR family. P subfamily.</text>
</comment>
<dbReference type="InterPro" id="IPR050872">
    <property type="entry name" value="PPR_P_subfamily"/>
</dbReference>
<evidence type="ECO:0000256" key="3">
    <source>
        <dbReference type="PROSITE-ProRule" id="PRU00708"/>
    </source>
</evidence>
<dbReference type="InterPro" id="IPR002885">
    <property type="entry name" value="PPR_rpt"/>
</dbReference>
<name>A0AAE1TCZ1_9FABA</name>
<evidence type="ECO:0000256" key="1">
    <source>
        <dbReference type="ARBA" id="ARBA00007626"/>
    </source>
</evidence>
<dbReference type="Pfam" id="PF13041">
    <property type="entry name" value="PPR_2"/>
    <property type="match status" value="3"/>
</dbReference>
<organism evidence="4 5">
    <name type="scientific">Acacia crassicarpa</name>
    <name type="common">northern wattle</name>
    <dbReference type="NCBI Taxonomy" id="499986"/>
    <lineage>
        <taxon>Eukaryota</taxon>
        <taxon>Viridiplantae</taxon>
        <taxon>Streptophyta</taxon>
        <taxon>Embryophyta</taxon>
        <taxon>Tracheophyta</taxon>
        <taxon>Spermatophyta</taxon>
        <taxon>Magnoliopsida</taxon>
        <taxon>eudicotyledons</taxon>
        <taxon>Gunneridae</taxon>
        <taxon>Pentapetalae</taxon>
        <taxon>rosids</taxon>
        <taxon>fabids</taxon>
        <taxon>Fabales</taxon>
        <taxon>Fabaceae</taxon>
        <taxon>Caesalpinioideae</taxon>
        <taxon>mimosoid clade</taxon>
        <taxon>Acacieae</taxon>
        <taxon>Acacia</taxon>
    </lineage>
</organism>
<dbReference type="PANTHER" id="PTHR46128:SF170">
    <property type="entry name" value="PENTACOTRIPEPTIDE-REPEAT REGION OF PRORP DOMAIN-CONTAINING PROTEIN"/>
    <property type="match status" value="1"/>
</dbReference>
<proteinExistence type="inferred from homology"/>
<dbReference type="AlphaFoldDB" id="A0AAE1TCZ1"/>
<evidence type="ECO:0000256" key="2">
    <source>
        <dbReference type="ARBA" id="ARBA00022737"/>
    </source>
</evidence>
<dbReference type="Proteomes" id="UP001293593">
    <property type="component" value="Unassembled WGS sequence"/>
</dbReference>
<feature type="repeat" description="PPR" evidence="3">
    <location>
        <begin position="406"/>
        <end position="440"/>
    </location>
</feature>
<keyword evidence="5" id="KW-1185">Reference proteome</keyword>
<dbReference type="PANTHER" id="PTHR46128">
    <property type="entry name" value="MITOCHONDRIAL GROUP I INTRON SPLICING FACTOR CCM1"/>
    <property type="match status" value="1"/>
</dbReference>
<feature type="repeat" description="PPR" evidence="3">
    <location>
        <begin position="821"/>
        <end position="855"/>
    </location>
</feature>
<comment type="caution">
    <text evidence="4">The sequence shown here is derived from an EMBL/GenBank/DDBJ whole genome shotgun (WGS) entry which is preliminary data.</text>
</comment>
<dbReference type="PROSITE" id="PS51375">
    <property type="entry name" value="PPR"/>
    <property type="match status" value="9"/>
</dbReference>
<dbReference type="NCBIfam" id="TIGR00756">
    <property type="entry name" value="PPR"/>
    <property type="match status" value="7"/>
</dbReference>
<accession>A0AAE1TCZ1</accession>
<reference evidence="4" key="1">
    <citation type="submission" date="2023-10" db="EMBL/GenBank/DDBJ databases">
        <title>Chromosome-level genome of the transformable northern wattle, Acacia crassicarpa.</title>
        <authorList>
            <person name="Massaro I."/>
            <person name="Sinha N.R."/>
            <person name="Poethig S."/>
            <person name="Leichty A.R."/>
        </authorList>
    </citation>
    <scope>NUCLEOTIDE SEQUENCE</scope>
    <source>
        <strain evidence="4">Acra3RX</strain>
        <tissue evidence="4">Leaf</tissue>
    </source>
</reference>
<feature type="repeat" description="PPR" evidence="3">
    <location>
        <begin position="1100"/>
        <end position="1134"/>
    </location>
</feature>
<feature type="repeat" description="PPR" evidence="3">
    <location>
        <begin position="1065"/>
        <end position="1099"/>
    </location>
</feature>
<dbReference type="EMBL" id="JAWXYG010000002">
    <property type="protein sequence ID" value="KAK4279394.1"/>
    <property type="molecule type" value="Genomic_DNA"/>
</dbReference>
<dbReference type="InterPro" id="IPR011990">
    <property type="entry name" value="TPR-like_helical_dom_sf"/>
</dbReference>
<dbReference type="Pfam" id="PF01535">
    <property type="entry name" value="PPR"/>
    <property type="match status" value="6"/>
</dbReference>
<dbReference type="Gene3D" id="1.25.40.10">
    <property type="entry name" value="Tetratricopeptide repeat domain"/>
    <property type="match status" value="6"/>
</dbReference>
<evidence type="ECO:0008006" key="6">
    <source>
        <dbReference type="Google" id="ProtNLM"/>
    </source>
</evidence>
<sequence length="1253" mass="142965">MILLHPCFTRRYLRVKPAFNPLLSPVCYLPRIFFNFHFCPIASPSSSLIKQNQTTQGYLSPIDFRGIAQSVLSKSSFSDDKARDYTTASLKDLLLGISDVIPEITRRFWRVPVLQPENLLEILLGLQSESLKDGLELDKVRCLWEIFKRADEQSRASKHLSKSYEVMASMLIQVRLLHEAQHFLSTLEGRGVLLDCHELYSNLVEGYVGMKEVERAVSIYDCIRKRGMIFSRSCFCIFLNALVHTKRIKLAFRTSLDLVDLGLPLSVAEINTLEDVMKLLCRNGNILEARTLFKKVFPYNSEISSLVLDEIAIGYCKKRDFEDLLSFFIEVKRIPTVMATNRVINSVCICYGAEEAEMFMLELQNIGFNPDEVTYGILIGWNCREGKLKNALGCLSDILSKGISPPIYTYNALISGLSKFGMLKHAHGILDEMMDRGTMPDMSTFRVLLAGYCKARKFDETKSLISEMKNRRLIELSWSEDPLSKAFLILGLNPFNVRLKRDNDARLSEAEFFDDIGNGLYLDTDLDQYENHVNRILEDSAVPNFNSFIRKECISNNLKSALILVEEMLRWGQELLLPDFSELVRRLCSSRSQIKSMTNLLEKLPQLACKLDQETLNLVVQAYCKKGLLSNAKCILEEMLQKKTCVKNETYTALLMSLSKKGNMRDFHKYWDVAQKDSWLPALGVFKDLLTYICHQKKLGKALQLLEIMLLSHPYQSLGICHTFLEIVCATGFSGIAVGFLEQLQPWFVLDHAGYNNLIRGLFREGKFDVAFAVLNDMLDKNLAPCLDVSLLLIKQLCRADLHERAIALKDIILKEHSAFSTSAHCALIHGFYNSGNTEKADTLFQDILSKGLILDSEVCNVLIQRSFKGNDLRKVGELLGFAIRKSLVTLSSYRSLVRMMCMTGRTLDALSLKNLMLGQGTLDGLVVYNILIFYLLSSRNNSFVNKILDEMDEKKIVPNEVTYNFLVYGFLHCKDVCRSVHYLTTMIGKKLKPASRSMRVVISSLCNVGELQKALQFSQEMESRGWSHGSVIQNAITEGLLSHGEIQEAENFVDTMQERFLTPDNINYDNLVKQFCQYERLDKAVHLMNIMLKKHNVPISSSYDAVICGFCAQNKLERALDLYSEMSVYDLKPKIKTQEMLVHCFCQYGRTEEAEQFLMGMIQDGETPTREMFCSVINNLRMEKNLKKASEIMQAMQQVGYEPDFETHWSLISNLSDDKTKCTDIRSNRFLSRLLSESGFSLKKRFKSWSEK</sequence>